<reference evidence="2" key="1">
    <citation type="journal article" date="2023" name="Mol. Phylogenet. Evol.">
        <title>Genome-scale phylogeny and comparative genomics of the fungal order Sordariales.</title>
        <authorList>
            <person name="Hensen N."/>
            <person name="Bonometti L."/>
            <person name="Westerberg I."/>
            <person name="Brannstrom I.O."/>
            <person name="Guillou S."/>
            <person name="Cros-Aarteil S."/>
            <person name="Calhoun S."/>
            <person name="Haridas S."/>
            <person name="Kuo A."/>
            <person name="Mondo S."/>
            <person name="Pangilinan J."/>
            <person name="Riley R."/>
            <person name="LaButti K."/>
            <person name="Andreopoulos B."/>
            <person name="Lipzen A."/>
            <person name="Chen C."/>
            <person name="Yan M."/>
            <person name="Daum C."/>
            <person name="Ng V."/>
            <person name="Clum A."/>
            <person name="Steindorff A."/>
            <person name="Ohm R.A."/>
            <person name="Martin F."/>
            <person name="Silar P."/>
            <person name="Natvig D.O."/>
            <person name="Lalanne C."/>
            <person name="Gautier V."/>
            <person name="Ament-Velasquez S.L."/>
            <person name="Kruys A."/>
            <person name="Hutchinson M.I."/>
            <person name="Powell A.J."/>
            <person name="Barry K."/>
            <person name="Miller A.N."/>
            <person name="Grigoriev I.V."/>
            <person name="Debuchy R."/>
            <person name="Gladieux P."/>
            <person name="Hiltunen Thoren M."/>
            <person name="Johannesson H."/>
        </authorList>
    </citation>
    <scope>NUCLEOTIDE SEQUENCE</scope>
    <source>
        <strain evidence="2">CBS 359.72</strain>
    </source>
</reference>
<feature type="region of interest" description="Disordered" evidence="1">
    <location>
        <begin position="286"/>
        <end position="307"/>
    </location>
</feature>
<dbReference type="Proteomes" id="UP001303647">
    <property type="component" value="Unassembled WGS sequence"/>
</dbReference>
<protein>
    <submittedName>
        <fullName evidence="2">Uncharacterized protein</fullName>
    </submittedName>
</protein>
<name>A0AAN7CT59_9PEZI</name>
<accession>A0AAN7CT59</accession>
<reference evidence="2" key="2">
    <citation type="submission" date="2023-05" db="EMBL/GenBank/DDBJ databases">
        <authorList>
            <consortium name="Lawrence Berkeley National Laboratory"/>
            <person name="Steindorff A."/>
            <person name="Hensen N."/>
            <person name="Bonometti L."/>
            <person name="Westerberg I."/>
            <person name="Brannstrom I.O."/>
            <person name="Guillou S."/>
            <person name="Cros-Aarteil S."/>
            <person name="Calhoun S."/>
            <person name="Haridas S."/>
            <person name="Kuo A."/>
            <person name="Mondo S."/>
            <person name="Pangilinan J."/>
            <person name="Riley R."/>
            <person name="Labutti K."/>
            <person name="Andreopoulos B."/>
            <person name="Lipzen A."/>
            <person name="Chen C."/>
            <person name="Yanf M."/>
            <person name="Daum C."/>
            <person name="Ng V."/>
            <person name="Clum A."/>
            <person name="Ohm R."/>
            <person name="Martin F."/>
            <person name="Silar P."/>
            <person name="Natvig D."/>
            <person name="Lalanne C."/>
            <person name="Gautier V."/>
            <person name="Ament-Velasquez S.L."/>
            <person name="Kruys A."/>
            <person name="Hutchinson M.I."/>
            <person name="Powell A.J."/>
            <person name="Barry K."/>
            <person name="Miller A.N."/>
            <person name="Grigoriev I.V."/>
            <person name="Debuchy R."/>
            <person name="Gladieux P."/>
            <person name="Thoren M.H."/>
            <person name="Johannesson H."/>
        </authorList>
    </citation>
    <scope>NUCLEOTIDE SEQUENCE</scope>
    <source>
        <strain evidence="2">CBS 359.72</strain>
    </source>
</reference>
<gene>
    <name evidence="2" type="ORF">C7999DRAFT_14439</name>
</gene>
<proteinExistence type="predicted"/>
<dbReference type="AlphaFoldDB" id="A0AAN7CT59"/>
<evidence type="ECO:0000313" key="2">
    <source>
        <dbReference type="EMBL" id="KAK4247521.1"/>
    </source>
</evidence>
<evidence type="ECO:0000256" key="1">
    <source>
        <dbReference type="SAM" id="MobiDB-lite"/>
    </source>
</evidence>
<dbReference type="EMBL" id="MU857652">
    <property type="protein sequence ID" value="KAK4247521.1"/>
    <property type="molecule type" value="Genomic_DNA"/>
</dbReference>
<keyword evidence="3" id="KW-1185">Reference proteome</keyword>
<organism evidence="2 3">
    <name type="scientific">Corynascus novoguineensis</name>
    <dbReference type="NCBI Taxonomy" id="1126955"/>
    <lineage>
        <taxon>Eukaryota</taxon>
        <taxon>Fungi</taxon>
        <taxon>Dikarya</taxon>
        <taxon>Ascomycota</taxon>
        <taxon>Pezizomycotina</taxon>
        <taxon>Sordariomycetes</taxon>
        <taxon>Sordariomycetidae</taxon>
        <taxon>Sordariales</taxon>
        <taxon>Chaetomiaceae</taxon>
        <taxon>Corynascus</taxon>
    </lineage>
</organism>
<sequence>MTEALPPRDFQFFPVPDAPVDLPPLALSHSTIWTYCGPLLTLSDPPALADLPPTFSAWFAHTFSPAGSPTPSLLPRLAPFLRAVDSFLRRRGIHHYWLTVRASKPTPDFDTPRWHTDDDFFDYPPRGDSSDNDSRSGASLDRCQWKLCGTLQGPGTLFAADGARARGLLRRAKERARRAEAARPHVCTVVRCAACGRTSDAVREEARAGLEGEKVAQTGNSEVAFFRIGAKEGAVHSEPRIDCDRVFVNVVPGTEADLRGLMSRWGMEFPRSWTLGVPAVLDVNGHEASGTGEKTKAPNSAQIESAA</sequence>
<comment type="caution">
    <text evidence="2">The sequence shown here is derived from an EMBL/GenBank/DDBJ whole genome shotgun (WGS) entry which is preliminary data.</text>
</comment>
<evidence type="ECO:0000313" key="3">
    <source>
        <dbReference type="Proteomes" id="UP001303647"/>
    </source>
</evidence>
<feature type="compositionally biased region" description="Polar residues" evidence="1">
    <location>
        <begin position="297"/>
        <end position="307"/>
    </location>
</feature>